<evidence type="ECO:0000259" key="2">
    <source>
        <dbReference type="SMART" id="SM00834"/>
    </source>
</evidence>
<feature type="region of interest" description="Disordered" evidence="1">
    <location>
        <begin position="140"/>
        <end position="168"/>
    </location>
</feature>
<protein>
    <submittedName>
        <fullName evidence="3">Zinc ribbon domain-containing protein</fullName>
    </submittedName>
</protein>
<proteinExistence type="predicted"/>
<sequence>MPIYEFFCHECNTIFNFFSKRIDTTTRPMCPKCLKVELSRKVSPFAVTGRAKESDDMDDLPFDESKMEQAMNLLAGEADKISEDDPRQAAQLMRKLTDMTGIELGPGMEEALRRMEQGEDPEAIEAEMGDLIENEEPFILPEKKGGKGGMKTFRPQTDPVLYDLHPEV</sequence>
<evidence type="ECO:0000256" key="1">
    <source>
        <dbReference type="SAM" id="MobiDB-lite"/>
    </source>
</evidence>
<dbReference type="PANTHER" id="PTHR34404:SF3">
    <property type="entry name" value="REGULATORY PROTEIN, FMDB FAMILY"/>
    <property type="match status" value="1"/>
</dbReference>
<dbReference type="SMART" id="SM00834">
    <property type="entry name" value="CxxC_CXXC_SSSS"/>
    <property type="match status" value="1"/>
</dbReference>
<comment type="caution">
    <text evidence="3">The sequence shown here is derived from an EMBL/GenBank/DDBJ whole genome shotgun (WGS) entry which is preliminary data.</text>
</comment>
<dbReference type="InterPro" id="IPR013429">
    <property type="entry name" value="Regulatory_FmdB_Zinc_ribbon"/>
</dbReference>
<reference evidence="3" key="1">
    <citation type="journal article" date="2020" name="mSystems">
        <title>Genome- and Community-Level Interaction Insights into Carbon Utilization and Element Cycling Functions of Hydrothermarchaeota in Hydrothermal Sediment.</title>
        <authorList>
            <person name="Zhou Z."/>
            <person name="Liu Y."/>
            <person name="Xu W."/>
            <person name="Pan J."/>
            <person name="Luo Z.H."/>
            <person name="Li M."/>
        </authorList>
    </citation>
    <scope>NUCLEOTIDE SEQUENCE [LARGE SCALE GENOMIC DNA]</scope>
    <source>
        <strain evidence="3">SpSt-477</strain>
    </source>
</reference>
<name>A0A7C4RPF2_9BACT</name>
<dbReference type="EMBL" id="DSUH01000008">
    <property type="protein sequence ID" value="HGU31251.1"/>
    <property type="molecule type" value="Genomic_DNA"/>
</dbReference>
<feature type="domain" description="Putative regulatory protein FmdB zinc ribbon" evidence="2">
    <location>
        <begin position="1"/>
        <end position="43"/>
    </location>
</feature>
<dbReference type="AlphaFoldDB" id="A0A7C4RPF2"/>
<dbReference type="PANTHER" id="PTHR34404">
    <property type="entry name" value="REGULATORY PROTEIN, FMDB FAMILY"/>
    <property type="match status" value="1"/>
</dbReference>
<accession>A0A7C4RPF2</accession>
<evidence type="ECO:0000313" key="3">
    <source>
        <dbReference type="EMBL" id="HGU31251.1"/>
    </source>
</evidence>
<gene>
    <name evidence="3" type="ORF">ENS29_00170</name>
</gene>
<dbReference type="NCBIfam" id="TIGR02605">
    <property type="entry name" value="CxxC_CxxC_SSSS"/>
    <property type="match status" value="1"/>
</dbReference>
<organism evidence="3">
    <name type="scientific">Desulfatirhabdium butyrativorans</name>
    <dbReference type="NCBI Taxonomy" id="340467"/>
    <lineage>
        <taxon>Bacteria</taxon>
        <taxon>Pseudomonadati</taxon>
        <taxon>Thermodesulfobacteriota</taxon>
        <taxon>Desulfobacteria</taxon>
        <taxon>Desulfobacterales</taxon>
        <taxon>Desulfatirhabdiaceae</taxon>
        <taxon>Desulfatirhabdium</taxon>
    </lineage>
</organism>
<dbReference type="Pfam" id="PF09723">
    <property type="entry name" value="Zn_ribbon_8"/>
    <property type="match status" value="1"/>
</dbReference>